<dbReference type="Gene3D" id="3.40.50.300">
    <property type="entry name" value="P-loop containing nucleotide triphosphate hydrolases"/>
    <property type="match status" value="1"/>
</dbReference>
<dbReference type="PATRIC" id="fig|645517.4.peg.797"/>
<accession>A0A1C7D6N3</accession>
<sequence length="257" mass="28219">MIVSHTHRFAFIHIPKCAGTAIRAALEGLQGEPQFSAPGARPHQVLGMLDHAHVPLAALRSAWPGLFAQIQDYTCYAVLRDPVARFGSAFAQHLEMYGEAPIEALSQHELEQALADMLGRLQQLQGGLFPAEMIHFQPQADFVETGGERVATQLYRVDEVDALMADIAAQVGGPEASAILSARPEGNRGERPRGPVSALAWTLAKRVPALREAARRMLLVKRQQSLMPLLEEPGTSAALQSLYTRDFQLWQETARRS</sequence>
<dbReference type="KEGG" id="anh:A6F65_00796"/>
<dbReference type="STRING" id="645517.A6F65_00796"/>
<proteinExistence type="predicted"/>
<evidence type="ECO:0000313" key="2">
    <source>
        <dbReference type="Proteomes" id="UP000092698"/>
    </source>
</evidence>
<keyword evidence="1" id="KW-0808">Transferase</keyword>
<protein>
    <submittedName>
        <fullName evidence="1">Sulfotransferase family protein</fullName>
    </submittedName>
</protein>
<name>A0A1C7D6N3_9SPHN</name>
<evidence type="ECO:0000313" key="1">
    <source>
        <dbReference type="EMBL" id="ANU07115.1"/>
    </source>
</evidence>
<dbReference type="Pfam" id="PF03567">
    <property type="entry name" value="Sulfotransfer_2"/>
    <property type="match status" value="1"/>
</dbReference>
<dbReference type="Proteomes" id="UP000092698">
    <property type="component" value="Chromosome"/>
</dbReference>
<reference evidence="1 2" key="1">
    <citation type="submission" date="2016-07" db="EMBL/GenBank/DDBJ databases">
        <title>Complete genome sequence of Altererythrobacter namhicola JCM 16345T, containing esterase-encoding genes.</title>
        <authorList>
            <person name="Cheng H."/>
            <person name="Wu Y.-H."/>
            <person name="Jian S.-L."/>
            <person name="Huo Y.-Y."/>
            <person name="Wang C.-S."/>
            <person name="Xu X.-W."/>
        </authorList>
    </citation>
    <scope>NUCLEOTIDE SEQUENCE [LARGE SCALE GENOMIC DNA]</scope>
    <source>
        <strain evidence="1 2">JCM 16345</strain>
    </source>
</reference>
<gene>
    <name evidence="1" type="ORF">A6F65_00796</name>
</gene>
<dbReference type="GO" id="GO:0008146">
    <property type="term" value="F:sulfotransferase activity"/>
    <property type="evidence" value="ECO:0007669"/>
    <property type="project" value="InterPro"/>
</dbReference>
<dbReference type="EMBL" id="CP016545">
    <property type="protein sequence ID" value="ANU07115.1"/>
    <property type="molecule type" value="Genomic_DNA"/>
</dbReference>
<dbReference type="AlphaFoldDB" id="A0A1C7D6N3"/>
<dbReference type="InterPro" id="IPR005331">
    <property type="entry name" value="Sulfotransferase"/>
</dbReference>
<organism evidence="1 2">
    <name type="scientific">Paraurantiacibacter namhicola</name>
    <dbReference type="NCBI Taxonomy" id="645517"/>
    <lineage>
        <taxon>Bacteria</taxon>
        <taxon>Pseudomonadati</taxon>
        <taxon>Pseudomonadota</taxon>
        <taxon>Alphaproteobacteria</taxon>
        <taxon>Sphingomonadales</taxon>
        <taxon>Erythrobacteraceae</taxon>
        <taxon>Paraurantiacibacter</taxon>
    </lineage>
</organism>
<keyword evidence="2" id="KW-1185">Reference proteome</keyword>
<dbReference type="GO" id="GO:0016020">
    <property type="term" value="C:membrane"/>
    <property type="evidence" value="ECO:0007669"/>
    <property type="project" value="InterPro"/>
</dbReference>
<dbReference type="RefSeq" id="WP_067786163.1">
    <property type="nucleotide sequence ID" value="NZ_CP016545.1"/>
</dbReference>
<dbReference type="InterPro" id="IPR027417">
    <property type="entry name" value="P-loop_NTPase"/>
</dbReference>